<name>A0ABN8QHR6_9CNID</name>
<organism evidence="1 2">
    <name type="scientific">Porites lobata</name>
    <dbReference type="NCBI Taxonomy" id="104759"/>
    <lineage>
        <taxon>Eukaryota</taxon>
        <taxon>Metazoa</taxon>
        <taxon>Cnidaria</taxon>
        <taxon>Anthozoa</taxon>
        <taxon>Hexacorallia</taxon>
        <taxon>Scleractinia</taxon>
        <taxon>Fungiina</taxon>
        <taxon>Poritidae</taxon>
        <taxon>Porites</taxon>
    </lineage>
</organism>
<accession>A0ABN8QHR6</accession>
<dbReference type="Proteomes" id="UP001159405">
    <property type="component" value="Unassembled WGS sequence"/>
</dbReference>
<reference evidence="1 2" key="1">
    <citation type="submission" date="2022-05" db="EMBL/GenBank/DDBJ databases">
        <authorList>
            <consortium name="Genoscope - CEA"/>
            <person name="William W."/>
        </authorList>
    </citation>
    <scope>NUCLEOTIDE SEQUENCE [LARGE SCALE GENOMIC DNA]</scope>
</reference>
<dbReference type="PANTHER" id="PTHR36960">
    <property type="entry name" value="SI:DKEY-32E6.3"/>
    <property type="match status" value="1"/>
</dbReference>
<keyword evidence="2" id="KW-1185">Reference proteome</keyword>
<evidence type="ECO:0000313" key="2">
    <source>
        <dbReference type="Proteomes" id="UP001159405"/>
    </source>
</evidence>
<gene>
    <name evidence="1" type="ORF">PLOB_00006883</name>
</gene>
<dbReference type="PANTHER" id="PTHR36960:SF1">
    <property type="entry name" value="SI:DKEY-32E6.3"/>
    <property type="match status" value="1"/>
</dbReference>
<sequence length="366" mass="42305">MVTREDAGKPRKLVLHLDVNKAIFIGDSITKSLTPEQALNEYLTDVAWGEVGQSGEWIGDHSTLYERQPKENMVSYYRYAQAKYSGQPRSEFKGHIRKFTEEEVGQPFRQFYENMMDALKFPGNIRSWKGNDLPSFADQKGIQHHCIVPSFYKLLDHLIESKREFAIVFRTFGGDGQVVLQATKDYLDGRNAFVCAGEPQQSHVSGDPVDNSTHMVNFTAGKVMRSSNQITLKCPEDHLVLSNFYDIYKYFSQTHGVKLFVDDYEWWKSQHFHSLAAKPLFIDLGDKSVHHILLDDNFRPWEPADSIINLLLAKERSFTRVDPATFDNVCVFKTDLYQSICNRNYLIDKIELCERNYNKMISEKNE</sequence>
<dbReference type="EMBL" id="CALNXK010000130">
    <property type="protein sequence ID" value="CAH3164812.1"/>
    <property type="molecule type" value="Genomic_DNA"/>
</dbReference>
<evidence type="ECO:0000313" key="1">
    <source>
        <dbReference type="EMBL" id="CAH3164812.1"/>
    </source>
</evidence>
<protein>
    <submittedName>
        <fullName evidence="1">Uncharacterized protein</fullName>
    </submittedName>
</protein>
<proteinExistence type="predicted"/>
<comment type="caution">
    <text evidence="1">The sequence shown here is derived from an EMBL/GenBank/DDBJ whole genome shotgun (WGS) entry which is preliminary data.</text>
</comment>